<gene>
    <name evidence="2" type="ORF">GIB67_013731</name>
</gene>
<evidence type="ECO:0000313" key="3">
    <source>
        <dbReference type="Proteomes" id="UP000541444"/>
    </source>
</evidence>
<proteinExistence type="predicted"/>
<dbReference type="EMBL" id="JACGCM010000669">
    <property type="protein sequence ID" value="KAF6169301.1"/>
    <property type="molecule type" value="Genomic_DNA"/>
</dbReference>
<feature type="compositionally biased region" description="Polar residues" evidence="1">
    <location>
        <begin position="70"/>
        <end position="81"/>
    </location>
</feature>
<organism evidence="2 3">
    <name type="scientific">Kingdonia uniflora</name>
    <dbReference type="NCBI Taxonomy" id="39325"/>
    <lineage>
        <taxon>Eukaryota</taxon>
        <taxon>Viridiplantae</taxon>
        <taxon>Streptophyta</taxon>
        <taxon>Embryophyta</taxon>
        <taxon>Tracheophyta</taxon>
        <taxon>Spermatophyta</taxon>
        <taxon>Magnoliopsida</taxon>
        <taxon>Ranunculales</taxon>
        <taxon>Circaeasteraceae</taxon>
        <taxon>Kingdonia</taxon>
    </lineage>
</organism>
<accession>A0A7J7NQ36</accession>
<name>A0A7J7NQ36_9MAGN</name>
<sequence>MWLIHHHCREGGEDLERREERVMMKCIKNKKNVGNVVLLATIKKLAKVNLSKFKVHLNLRQGKDHHKSQPVYTSLSHSNQMLLKYKQHP</sequence>
<dbReference type="Proteomes" id="UP000541444">
    <property type="component" value="Unassembled WGS sequence"/>
</dbReference>
<reference evidence="2 3" key="1">
    <citation type="journal article" date="2020" name="IScience">
        <title>Genome Sequencing of the Endangered Kingdonia uniflora (Circaeasteraceae, Ranunculales) Reveals Potential Mechanisms of Evolutionary Specialization.</title>
        <authorList>
            <person name="Sun Y."/>
            <person name="Deng T."/>
            <person name="Zhang A."/>
            <person name="Moore M.J."/>
            <person name="Landis J.B."/>
            <person name="Lin N."/>
            <person name="Zhang H."/>
            <person name="Zhang X."/>
            <person name="Huang J."/>
            <person name="Zhang X."/>
            <person name="Sun H."/>
            <person name="Wang H."/>
        </authorList>
    </citation>
    <scope>NUCLEOTIDE SEQUENCE [LARGE SCALE GENOMIC DNA]</scope>
    <source>
        <strain evidence="2">TB1705</strain>
        <tissue evidence="2">Leaf</tissue>
    </source>
</reference>
<comment type="caution">
    <text evidence="2">The sequence shown here is derived from an EMBL/GenBank/DDBJ whole genome shotgun (WGS) entry which is preliminary data.</text>
</comment>
<feature type="region of interest" description="Disordered" evidence="1">
    <location>
        <begin position="62"/>
        <end position="89"/>
    </location>
</feature>
<protein>
    <submittedName>
        <fullName evidence="2">Uncharacterized protein</fullName>
    </submittedName>
</protein>
<keyword evidence="3" id="KW-1185">Reference proteome</keyword>
<evidence type="ECO:0000313" key="2">
    <source>
        <dbReference type="EMBL" id="KAF6169301.1"/>
    </source>
</evidence>
<evidence type="ECO:0000256" key="1">
    <source>
        <dbReference type="SAM" id="MobiDB-lite"/>
    </source>
</evidence>
<dbReference type="AlphaFoldDB" id="A0A7J7NQ36"/>